<protein>
    <submittedName>
        <fullName evidence="2">Uncharacterized protein</fullName>
    </submittedName>
</protein>
<feature type="region of interest" description="Disordered" evidence="1">
    <location>
        <begin position="165"/>
        <end position="207"/>
    </location>
</feature>
<proteinExistence type="predicted"/>
<dbReference type="SUPFAM" id="SSF52799">
    <property type="entry name" value="(Phosphotyrosine protein) phosphatases II"/>
    <property type="match status" value="1"/>
</dbReference>
<dbReference type="EMBL" id="CANL01000003">
    <property type="protein sequence ID" value="CCM62360.1"/>
    <property type="molecule type" value="Genomic_DNA"/>
</dbReference>
<dbReference type="AlphaFoldDB" id="R4YWL8"/>
<organism evidence="2 3">
    <name type="scientific">Candidatus Neomicrothrix parvicella RN1</name>
    <dbReference type="NCBI Taxonomy" id="1229780"/>
    <lineage>
        <taxon>Bacteria</taxon>
        <taxon>Bacillati</taxon>
        <taxon>Actinomycetota</taxon>
        <taxon>Acidimicrobiia</taxon>
        <taxon>Acidimicrobiales</taxon>
        <taxon>Microthrixaceae</taxon>
        <taxon>Candidatus Neomicrothrix</taxon>
    </lineage>
</organism>
<dbReference type="eggNOG" id="ENOG5033WH4">
    <property type="taxonomic scope" value="Bacteria"/>
</dbReference>
<dbReference type="RefSeq" id="WP_012223708.1">
    <property type="nucleotide sequence ID" value="NZ_HG422565.1"/>
</dbReference>
<feature type="compositionally biased region" description="Low complexity" evidence="1">
    <location>
        <begin position="195"/>
        <end position="207"/>
    </location>
</feature>
<dbReference type="Proteomes" id="UP000018291">
    <property type="component" value="Unassembled WGS sequence"/>
</dbReference>
<evidence type="ECO:0000313" key="2">
    <source>
        <dbReference type="EMBL" id="CCM62360.1"/>
    </source>
</evidence>
<accession>R4YWL8</accession>
<dbReference type="STRING" id="1229780.BN381_110026"/>
<name>R4YWL8_9ACTN</name>
<evidence type="ECO:0000256" key="1">
    <source>
        <dbReference type="SAM" id="MobiDB-lite"/>
    </source>
</evidence>
<gene>
    <name evidence="2" type="ORF">BN381_110026</name>
</gene>
<keyword evidence="3" id="KW-1185">Reference proteome</keyword>
<dbReference type="HOGENOM" id="CLU_114857_0_0_11"/>
<sequence length="207" mass="23093">MPKGKWAQGITPRNFHWVITDRLAVCERPGGYGDSHRKVRRQEEIIWIREQGFHHVVSLSASPHNLHNYDELGVKWLHRPFPRADDAPRYLQTIYEDLQAHVDAGNAVLFHQEEVSDSLVGLMAGYVVWSNLVPETHKATAVTEQIVGRRLGPRGRDLVTIAVEIRDQPLPPRPKAEPTTEPTGDDQGTAEEATETSAEGAAGQDEG</sequence>
<dbReference type="Gene3D" id="3.90.190.10">
    <property type="entry name" value="Protein tyrosine phosphatase superfamily"/>
    <property type="match status" value="1"/>
</dbReference>
<reference evidence="2 3" key="1">
    <citation type="journal article" date="2013" name="ISME J.">
        <title>Metabolic model for the filamentous 'Candidatus Microthrix parvicella' based on genomic and metagenomic analyses.</title>
        <authorList>
            <person name="Jon McIlroy S."/>
            <person name="Kristiansen R."/>
            <person name="Albertsen M."/>
            <person name="Michael Karst S."/>
            <person name="Rossetti S."/>
            <person name="Lund Nielsen J."/>
            <person name="Tandoi V."/>
            <person name="James Seviour R."/>
            <person name="Nielsen P.H."/>
        </authorList>
    </citation>
    <scope>NUCLEOTIDE SEQUENCE [LARGE SCALE GENOMIC DNA]</scope>
    <source>
        <strain evidence="2 3">RN1</strain>
    </source>
</reference>
<evidence type="ECO:0000313" key="3">
    <source>
        <dbReference type="Proteomes" id="UP000018291"/>
    </source>
</evidence>
<comment type="caution">
    <text evidence="2">The sequence shown here is derived from an EMBL/GenBank/DDBJ whole genome shotgun (WGS) entry which is preliminary data.</text>
</comment>
<dbReference type="InterPro" id="IPR029021">
    <property type="entry name" value="Prot-tyrosine_phosphatase-like"/>
</dbReference>